<keyword evidence="2" id="KW-1185">Reference proteome</keyword>
<name>A0A501PNC2_9PROT</name>
<sequence>MTDEQDEKTEDYVISYIMEAIEDGKTAAPRDIAIMIANDRAPKDAPQDYWRKYMLAVKQQAKHLARQGRISILRRGEPIDPEKMKGLVKFSAPVEGVSFPKREKSED</sequence>
<evidence type="ECO:0000313" key="1">
    <source>
        <dbReference type="EMBL" id="TPD62000.1"/>
    </source>
</evidence>
<protein>
    <submittedName>
        <fullName evidence="1">DUF3253 domain-containing protein</fullName>
    </submittedName>
</protein>
<dbReference type="Proteomes" id="UP000319148">
    <property type="component" value="Unassembled WGS sequence"/>
</dbReference>
<gene>
    <name evidence="1" type="ORF">FIV46_07315</name>
</gene>
<proteinExistence type="predicted"/>
<dbReference type="Gene3D" id="1.10.10.10">
    <property type="entry name" value="Winged helix-like DNA-binding domain superfamily/Winged helix DNA-binding domain"/>
    <property type="match status" value="1"/>
</dbReference>
<organism evidence="1 2">
    <name type="scientific">Emcibacter nanhaiensis</name>
    <dbReference type="NCBI Taxonomy" id="1505037"/>
    <lineage>
        <taxon>Bacteria</taxon>
        <taxon>Pseudomonadati</taxon>
        <taxon>Pseudomonadota</taxon>
        <taxon>Alphaproteobacteria</taxon>
        <taxon>Emcibacterales</taxon>
        <taxon>Emcibacteraceae</taxon>
        <taxon>Emcibacter</taxon>
    </lineage>
</organism>
<dbReference type="OrthoDB" id="7631458at2"/>
<dbReference type="RefSeq" id="WP_139939931.1">
    <property type="nucleotide sequence ID" value="NZ_JBHSYP010000003.1"/>
</dbReference>
<dbReference type="AlphaFoldDB" id="A0A501PNC2"/>
<dbReference type="Pfam" id="PF11625">
    <property type="entry name" value="DUF3253"/>
    <property type="match status" value="1"/>
</dbReference>
<dbReference type="InterPro" id="IPR021660">
    <property type="entry name" value="DUF3253"/>
</dbReference>
<dbReference type="InterPro" id="IPR036390">
    <property type="entry name" value="WH_DNA-bd_sf"/>
</dbReference>
<dbReference type="EMBL" id="VFIY01000005">
    <property type="protein sequence ID" value="TPD62000.1"/>
    <property type="molecule type" value="Genomic_DNA"/>
</dbReference>
<evidence type="ECO:0000313" key="2">
    <source>
        <dbReference type="Proteomes" id="UP000319148"/>
    </source>
</evidence>
<accession>A0A501PNC2</accession>
<comment type="caution">
    <text evidence="1">The sequence shown here is derived from an EMBL/GenBank/DDBJ whole genome shotgun (WGS) entry which is preliminary data.</text>
</comment>
<dbReference type="InterPro" id="IPR036388">
    <property type="entry name" value="WH-like_DNA-bd_sf"/>
</dbReference>
<reference evidence="2" key="1">
    <citation type="submission" date="2019-06" db="EMBL/GenBank/DDBJ databases">
        <title>The complete genome of Emcibacter congregatus ZYLT.</title>
        <authorList>
            <person name="Zhao Z."/>
        </authorList>
    </citation>
    <scope>NUCLEOTIDE SEQUENCE [LARGE SCALE GENOMIC DNA]</scope>
    <source>
        <strain evidence="2">MCCC 1A06723</strain>
    </source>
</reference>
<dbReference type="SUPFAM" id="SSF46785">
    <property type="entry name" value="Winged helix' DNA-binding domain"/>
    <property type="match status" value="1"/>
</dbReference>